<evidence type="ECO:0000313" key="7">
    <source>
        <dbReference type="EMBL" id="MBD2768506.1"/>
    </source>
</evidence>
<dbReference type="InterPro" id="IPR015424">
    <property type="entry name" value="PyrdxlP-dep_Trfase"/>
</dbReference>
<dbReference type="GO" id="GO:0003677">
    <property type="term" value="F:DNA binding"/>
    <property type="evidence" value="ECO:0007669"/>
    <property type="project" value="UniProtKB-KW"/>
</dbReference>
<dbReference type="PANTHER" id="PTHR46577:SF2">
    <property type="entry name" value="TRANSCRIPTIONAL REGULATORY PROTEIN"/>
    <property type="match status" value="1"/>
</dbReference>
<evidence type="ECO:0000256" key="4">
    <source>
        <dbReference type="ARBA" id="ARBA00023125"/>
    </source>
</evidence>
<keyword evidence="7" id="KW-0032">Aminotransferase</keyword>
<dbReference type="Gene3D" id="3.40.640.10">
    <property type="entry name" value="Type I PLP-dependent aspartate aminotransferase-like (Major domain)"/>
    <property type="match status" value="1"/>
</dbReference>
<keyword evidence="3" id="KW-0805">Transcription regulation</keyword>
<dbReference type="EMBL" id="JACXAD010000011">
    <property type="protein sequence ID" value="MBD2768506.1"/>
    <property type="molecule type" value="Genomic_DNA"/>
</dbReference>
<evidence type="ECO:0000256" key="5">
    <source>
        <dbReference type="ARBA" id="ARBA00023163"/>
    </source>
</evidence>
<accession>A0A927GJV5</accession>
<dbReference type="InterPro" id="IPR036388">
    <property type="entry name" value="WH-like_DNA-bd_sf"/>
</dbReference>
<keyword evidence="8" id="KW-1185">Reference proteome</keyword>
<protein>
    <submittedName>
        <fullName evidence="7">PLP-dependent aminotransferase family protein</fullName>
    </submittedName>
</protein>
<dbReference type="RefSeq" id="WP_191005317.1">
    <property type="nucleotide sequence ID" value="NZ_JACXAD010000011.1"/>
</dbReference>
<dbReference type="InterPro" id="IPR004839">
    <property type="entry name" value="Aminotransferase_I/II_large"/>
</dbReference>
<organism evidence="7 8">
    <name type="scientific">Hymenobacter montanus</name>
    <dbReference type="NCBI Taxonomy" id="2771359"/>
    <lineage>
        <taxon>Bacteria</taxon>
        <taxon>Pseudomonadati</taxon>
        <taxon>Bacteroidota</taxon>
        <taxon>Cytophagia</taxon>
        <taxon>Cytophagales</taxon>
        <taxon>Hymenobacteraceae</taxon>
        <taxon>Hymenobacter</taxon>
    </lineage>
</organism>
<keyword evidence="4" id="KW-0238">DNA-binding</keyword>
<dbReference type="PROSITE" id="PS50949">
    <property type="entry name" value="HTH_GNTR"/>
    <property type="match status" value="1"/>
</dbReference>
<dbReference type="GO" id="GO:0003700">
    <property type="term" value="F:DNA-binding transcription factor activity"/>
    <property type="evidence" value="ECO:0007669"/>
    <property type="project" value="InterPro"/>
</dbReference>
<evidence type="ECO:0000256" key="1">
    <source>
        <dbReference type="ARBA" id="ARBA00005384"/>
    </source>
</evidence>
<dbReference type="GO" id="GO:0030170">
    <property type="term" value="F:pyridoxal phosphate binding"/>
    <property type="evidence" value="ECO:0007669"/>
    <property type="project" value="InterPro"/>
</dbReference>
<dbReference type="SUPFAM" id="SSF53383">
    <property type="entry name" value="PLP-dependent transferases"/>
    <property type="match status" value="1"/>
</dbReference>
<sequence length="495" mass="54783">MLPYQTLISLERSLPASLNQQITAAFIGLILRGILPAKTKLPGTRTLATLLAVHRQTVVGAFNELEAQGWIEQVPAKGTFVSPRIPEMQVQPWPAQAPAPAVARAGFTYPRLPAVSRPRGLAPLILDGGTPDPRLAPLTALARKYRTVFRRTSNRHLFGYTIPIGNAALRQQLANYLHDTRGIAAQPDNVFIARGSVMAMYLVAQLLVQPGDTVVVGNRSYPEANRLFEYRGAHLQRVSVDEQGLRVDEVEALCQRQAVRLVYITPHHHYPTTVTLPAERRVRLLQLAERHNFIILEDDYDFDFHYANSPILPLASADRTGRVLYVGSLSKALAPSIRVGYLVGPADLVAEMGNLRFLVDHQGDSILEQCIAELFAEGDMSAHLKRARNHYQQRRDVFCHQLRAHVSEWFSFEEPTGGLAVWGQFSEAVDVPRLSAECHRAGLGIGDGHRYQLETEAQASHLRLGFAALTPDELLQSASILARALRAQPSKGQIA</sequence>
<dbReference type="AlphaFoldDB" id="A0A927GJV5"/>
<evidence type="ECO:0000256" key="2">
    <source>
        <dbReference type="ARBA" id="ARBA00022898"/>
    </source>
</evidence>
<evidence type="ECO:0000256" key="3">
    <source>
        <dbReference type="ARBA" id="ARBA00023015"/>
    </source>
</evidence>
<keyword evidence="7" id="KW-0808">Transferase</keyword>
<dbReference type="PANTHER" id="PTHR46577">
    <property type="entry name" value="HTH-TYPE TRANSCRIPTIONAL REGULATORY PROTEIN GABR"/>
    <property type="match status" value="1"/>
</dbReference>
<dbReference type="InterPro" id="IPR036390">
    <property type="entry name" value="WH_DNA-bd_sf"/>
</dbReference>
<dbReference type="InterPro" id="IPR051446">
    <property type="entry name" value="HTH_trans_reg/aminotransferase"/>
</dbReference>
<keyword evidence="2" id="KW-0663">Pyridoxal phosphate</keyword>
<dbReference type="InterPro" id="IPR015421">
    <property type="entry name" value="PyrdxlP-dep_Trfase_major"/>
</dbReference>
<keyword evidence="5" id="KW-0804">Transcription</keyword>
<comment type="similarity">
    <text evidence="1">In the C-terminal section; belongs to the class-I pyridoxal-phosphate-dependent aminotransferase family.</text>
</comment>
<dbReference type="InterPro" id="IPR000524">
    <property type="entry name" value="Tscrpt_reg_HTH_GntR"/>
</dbReference>
<dbReference type="GO" id="GO:0008483">
    <property type="term" value="F:transaminase activity"/>
    <property type="evidence" value="ECO:0007669"/>
    <property type="project" value="UniProtKB-KW"/>
</dbReference>
<comment type="caution">
    <text evidence="7">The sequence shown here is derived from an EMBL/GenBank/DDBJ whole genome shotgun (WGS) entry which is preliminary data.</text>
</comment>
<reference evidence="7" key="1">
    <citation type="submission" date="2020-09" db="EMBL/GenBank/DDBJ databases">
        <authorList>
            <person name="Kim M.K."/>
        </authorList>
    </citation>
    <scope>NUCLEOTIDE SEQUENCE</scope>
    <source>
        <strain evidence="7">BT664</strain>
    </source>
</reference>
<evidence type="ECO:0000313" key="8">
    <source>
        <dbReference type="Proteomes" id="UP000612233"/>
    </source>
</evidence>
<feature type="domain" description="HTH gntR-type" evidence="6">
    <location>
        <begin position="16"/>
        <end position="84"/>
    </location>
</feature>
<proteinExistence type="inferred from homology"/>
<gene>
    <name evidence="7" type="ORF">IC235_11465</name>
</gene>
<dbReference type="SUPFAM" id="SSF46785">
    <property type="entry name" value="Winged helix' DNA-binding domain"/>
    <property type="match status" value="1"/>
</dbReference>
<evidence type="ECO:0000259" key="6">
    <source>
        <dbReference type="PROSITE" id="PS50949"/>
    </source>
</evidence>
<dbReference type="Pfam" id="PF00392">
    <property type="entry name" value="GntR"/>
    <property type="match status" value="1"/>
</dbReference>
<dbReference type="CDD" id="cd07377">
    <property type="entry name" value="WHTH_GntR"/>
    <property type="match status" value="1"/>
</dbReference>
<dbReference type="CDD" id="cd00609">
    <property type="entry name" value="AAT_like"/>
    <property type="match status" value="1"/>
</dbReference>
<dbReference type="SMART" id="SM00345">
    <property type="entry name" value="HTH_GNTR"/>
    <property type="match status" value="1"/>
</dbReference>
<dbReference type="Proteomes" id="UP000612233">
    <property type="component" value="Unassembled WGS sequence"/>
</dbReference>
<name>A0A927GJV5_9BACT</name>
<dbReference type="Gene3D" id="1.10.10.10">
    <property type="entry name" value="Winged helix-like DNA-binding domain superfamily/Winged helix DNA-binding domain"/>
    <property type="match status" value="1"/>
</dbReference>
<dbReference type="Pfam" id="PF00155">
    <property type="entry name" value="Aminotran_1_2"/>
    <property type="match status" value="1"/>
</dbReference>